<dbReference type="Pfam" id="PF00400">
    <property type="entry name" value="WD40"/>
    <property type="match status" value="8"/>
</dbReference>
<evidence type="ECO:0000256" key="2">
    <source>
        <dbReference type="ARBA" id="ARBA00022737"/>
    </source>
</evidence>
<dbReference type="InterPro" id="IPR019775">
    <property type="entry name" value="WD40_repeat_CS"/>
</dbReference>
<dbReference type="InterPro" id="IPR027417">
    <property type="entry name" value="P-loop_NTPase"/>
</dbReference>
<gene>
    <name evidence="5" type="ORF">B0T10DRAFT_519266</name>
</gene>
<organism evidence="5 6">
    <name type="scientific">Thelonectria olida</name>
    <dbReference type="NCBI Taxonomy" id="1576542"/>
    <lineage>
        <taxon>Eukaryota</taxon>
        <taxon>Fungi</taxon>
        <taxon>Dikarya</taxon>
        <taxon>Ascomycota</taxon>
        <taxon>Pezizomycotina</taxon>
        <taxon>Sordariomycetes</taxon>
        <taxon>Hypocreomycetidae</taxon>
        <taxon>Hypocreales</taxon>
        <taxon>Nectriaceae</taxon>
        <taxon>Thelonectria</taxon>
    </lineage>
</organism>
<dbReference type="InterPro" id="IPR015943">
    <property type="entry name" value="WD40/YVTN_repeat-like_dom_sf"/>
</dbReference>
<dbReference type="PANTHER" id="PTHR19879">
    <property type="entry name" value="TRANSCRIPTION INITIATION FACTOR TFIID"/>
    <property type="match status" value="1"/>
</dbReference>
<feature type="repeat" description="WD" evidence="3">
    <location>
        <begin position="833"/>
        <end position="874"/>
    </location>
</feature>
<dbReference type="InterPro" id="IPR001680">
    <property type="entry name" value="WD40_rpt"/>
</dbReference>
<evidence type="ECO:0000259" key="4">
    <source>
        <dbReference type="PROSITE" id="PS50837"/>
    </source>
</evidence>
<dbReference type="SMART" id="SM00320">
    <property type="entry name" value="WD40"/>
    <property type="match status" value="8"/>
</dbReference>
<feature type="repeat" description="WD" evidence="3">
    <location>
        <begin position="798"/>
        <end position="832"/>
    </location>
</feature>
<evidence type="ECO:0000256" key="3">
    <source>
        <dbReference type="PROSITE-ProRule" id="PRU00221"/>
    </source>
</evidence>
<dbReference type="SUPFAM" id="SSF50998">
    <property type="entry name" value="Quinoprotein alcohol dehydrogenase-like"/>
    <property type="match status" value="1"/>
</dbReference>
<keyword evidence="2" id="KW-0677">Repeat</keyword>
<feature type="repeat" description="WD" evidence="3">
    <location>
        <begin position="917"/>
        <end position="958"/>
    </location>
</feature>
<dbReference type="PROSITE" id="PS00678">
    <property type="entry name" value="WD_REPEATS_1"/>
    <property type="match status" value="6"/>
</dbReference>
<dbReference type="Gene3D" id="3.40.50.300">
    <property type="entry name" value="P-loop containing nucleotide triphosphate hydrolases"/>
    <property type="match status" value="1"/>
</dbReference>
<dbReference type="InterPro" id="IPR007111">
    <property type="entry name" value="NACHT_NTPase"/>
</dbReference>
<name>A0A9P9AL07_9HYPO</name>
<feature type="repeat" description="WD" evidence="3">
    <location>
        <begin position="616"/>
        <end position="648"/>
    </location>
</feature>
<feature type="repeat" description="WD" evidence="3">
    <location>
        <begin position="699"/>
        <end position="740"/>
    </location>
</feature>
<dbReference type="PROSITE" id="PS50837">
    <property type="entry name" value="NACHT"/>
    <property type="match status" value="1"/>
</dbReference>
<proteinExistence type="predicted"/>
<accession>A0A9P9AL07</accession>
<dbReference type="SUPFAM" id="SSF52540">
    <property type="entry name" value="P-loop containing nucleoside triphosphate hydrolases"/>
    <property type="match status" value="1"/>
</dbReference>
<dbReference type="OrthoDB" id="538223at2759"/>
<reference evidence="5 6" key="1">
    <citation type="journal article" date="2021" name="Nat. Commun.">
        <title>Genetic determinants of endophytism in the Arabidopsis root mycobiome.</title>
        <authorList>
            <person name="Mesny F."/>
            <person name="Miyauchi S."/>
            <person name="Thiergart T."/>
            <person name="Pickel B."/>
            <person name="Atanasova L."/>
            <person name="Karlsson M."/>
            <person name="Huettel B."/>
            <person name="Barry K.W."/>
            <person name="Haridas S."/>
            <person name="Chen C."/>
            <person name="Bauer D."/>
            <person name="Andreopoulos W."/>
            <person name="Pangilinan J."/>
            <person name="LaButti K."/>
            <person name="Riley R."/>
            <person name="Lipzen A."/>
            <person name="Clum A."/>
            <person name="Drula E."/>
            <person name="Henrissat B."/>
            <person name="Kohler A."/>
            <person name="Grigoriev I.V."/>
            <person name="Martin F.M."/>
            <person name="Hacquard S."/>
        </authorList>
    </citation>
    <scope>NUCLEOTIDE SEQUENCE [LARGE SCALE GENOMIC DNA]</scope>
    <source>
        <strain evidence="5 6">MPI-CAGE-CH-0241</strain>
    </source>
</reference>
<protein>
    <submittedName>
        <fullName evidence="5">Quinon protein alcohol dehydrogenase-like superfamily</fullName>
    </submittedName>
</protein>
<dbReference type="Pfam" id="PF24883">
    <property type="entry name" value="NPHP3_N"/>
    <property type="match status" value="1"/>
</dbReference>
<evidence type="ECO:0000313" key="6">
    <source>
        <dbReference type="Proteomes" id="UP000777438"/>
    </source>
</evidence>
<feature type="repeat" description="WD" evidence="3">
    <location>
        <begin position="875"/>
        <end position="916"/>
    </location>
</feature>
<dbReference type="PROSITE" id="PS50294">
    <property type="entry name" value="WD_REPEATS_REGION"/>
    <property type="match status" value="7"/>
</dbReference>
<sequence length="1066" mass="119443">MSSKPGDNHNNATNKVENLDARDHSQVHIGNRIAISNYNGPNRCLTDLRLTDPRDDKSRIEDTKGGLLEASYRWIRDHETFRQWRSGEEGTLLWIKGDPGKGKTMLLCGIIDELKTEPGACLAYFFCQAADDRLNNATAVLRGLVWLLISQEPSLISHIQKKYDHSGRALFEDGNSWYAMSDIFKDILQSMPLQKYTLLVVDGLDECRTRLQELLRLIIQTSSSCRAKWIISSRNWIMIEEVLLEANKQQLQLCLELNQDSISDAVRIYIENQVEKLAHRKNYDDKIRKAVHHHLVSNAQDTFLWVSLVCQELTKVRERHTIKKLESFPPGLDPIYERMMNQIRDSDDLDLCKEILAVASVAYRPVTVKELAFLVGPLEEYRDDVNTLNEIIGSCGSFLTLREGVMYFVHQSAKDFLLSRTSNEIMPSGIPNQHRAIFSISLEILSRNLCRDIYNLRDPGFPIDQVCPPDPDPLGPIQYSCLYWIEHLLDSVNPQNGTSTYNEMLLAFFQQKYLCWLEALSLLQSVPQGTLAMQKLEAYSKTEEIQQPVDLIRDACRFVVSHSGTIKIAPLQVYISALVFSPSRSLIREIFKEDALIWVVLNPAVEENWNPCLQTIEGHTWAVRSVAFSPDGLRLASGADDSTVKIWDTTGRCVAKLTGHTGPVRAVTFSADSQKVASASLDQTVKIWNIATSHCNVTIEGIIGTVWFLIFSPDGQRVTSMSKDMTIQVWDLVEGYCVETQEGHGDQDPATTIAGISADVTFSTDGRRLASCSSDGTVKIWDTSTGQLSATFRGSYGLRSVTISANNQWVAAGSDNDHIQIWDIETSRQVQILRGHKHSVRSVVFSADNRLLVSGSLDKTIKIWDVASGDCIRSLEKHDHKVASVNISPDNQMIISGSFHNTVEIWDVATGDWSAILLGHIAAVQAVAFSTDSQRAASSSNDQTIRIWNVAMRSCISEVFTGGVTAQLSFHPEHDSQLCTKFGVLDLNLFPTTKGKRPRTLPRFSKYIGYGIQADGKWIMKDGANVVRLPWEYQPKASAAMGTIVAIGCRTGRVQLMRFLPNRLDI</sequence>
<dbReference type="InterPro" id="IPR020472">
    <property type="entry name" value="WD40_PAC1"/>
</dbReference>
<keyword evidence="6" id="KW-1185">Reference proteome</keyword>
<keyword evidence="1 3" id="KW-0853">WD repeat</keyword>
<dbReference type="InterPro" id="IPR011047">
    <property type="entry name" value="Quinoprotein_ADH-like_sf"/>
</dbReference>
<dbReference type="PROSITE" id="PS50082">
    <property type="entry name" value="WD_REPEATS_2"/>
    <property type="match status" value="8"/>
</dbReference>
<comment type="caution">
    <text evidence="5">The sequence shown here is derived from an EMBL/GenBank/DDBJ whole genome shotgun (WGS) entry which is preliminary data.</text>
</comment>
<dbReference type="PANTHER" id="PTHR19879:SF9">
    <property type="entry name" value="TRANSCRIPTION INITIATION FACTOR TFIID SUBUNIT 5"/>
    <property type="match status" value="1"/>
</dbReference>
<feature type="domain" description="NACHT" evidence="4">
    <location>
        <begin position="91"/>
        <end position="234"/>
    </location>
</feature>
<dbReference type="Gene3D" id="2.130.10.10">
    <property type="entry name" value="YVTN repeat-like/Quinoprotein amine dehydrogenase"/>
    <property type="match status" value="3"/>
</dbReference>
<dbReference type="Proteomes" id="UP000777438">
    <property type="component" value="Unassembled WGS sequence"/>
</dbReference>
<dbReference type="InterPro" id="IPR056884">
    <property type="entry name" value="NPHP3-like_N"/>
</dbReference>
<dbReference type="PRINTS" id="PR00320">
    <property type="entry name" value="GPROTEINBRPT"/>
</dbReference>
<feature type="repeat" description="WD" evidence="3">
    <location>
        <begin position="760"/>
        <end position="791"/>
    </location>
</feature>
<evidence type="ECO:0000256" key="1">
    <source>
        <dbReference type="ARBA" id="ARBA00022574"/>
    </source>
</evidence>
<dbReference type="EMBL" id="JAGPYM010000026">
    <property type="protein sequence ID" value="KAH6880343.1"/>
    <property type="molecule type" value="Genomic_DNA"/>
</dbReference>
<feature type="repeat" description="WD" evidence="3">
    <location>
        <begin position="657"/>
        <end position="698"/>
    </location>
</feature>
<dbReference type="CDD" id="cd00200">
    <property type="entry name" value="WD40"/>
    <property type="match status" value="1"/>
</dbReference>
<dbReference type="AlphaFoldDB" id="A0A9P9AL07"/>
<evidence type="ECO:0000313" key="5">
    <source>
        <dbReference type="EMBL" id="KAH6880343.1"/>
    </source>
</evidence>